<dbReference type="EMBL" id="KQ947407">
    <property type="protein sequence ID" value="KUJ21686.1"/>
    <property type="molecule type" value="Genomic_DNA"/>
</dbReference>
<feature type="compositionally biased region" description="Pro residues" evidence="1">
    <location>
        <begin position="528"/>
        <end position="543"/>
    </location>
</feature>
<feature type="compositionally biased region" description="Basic residues" evidence="1">
    <location>
        <begin position="575"/>
        <end position="584"/>
    </location>
</feature>
<reference evidence="3 4" key="1">
    <citation type="submission" date="2015-10" db="EMBL/GenBank/DDBJ databases">
        <title>Full genome of DAOMC 229536 Phialocephala scopiformis, a fungal endophyte of spruce producing the potent anti-insectan compound rugulosin.</title>
        <authorList>
            <consortium name="DOE Joint Genome Institute"/>
            <person name="Walker A.K."/>
            <person name="Frasz S.L."/>
            <person name="Seifert K.A."/>
            <person name="Miller J.D."/>
            <person name="Mondo S.J."/>
            <person name="Labutti K."/>
            <person name="Lipzen A."/>
            <person name="Dockter R."/>
            <person name="Kennedy M."/>
            <person name="Grigoriev I.V."/>
            <person name="Spatafora J.W."/>
        </authorList>
    </citation>
    <scope>NUCLEOTIDE SEQUENCE [LARGE SCALE GENOMIC DNA]</scope>
    <source>
        <strain evidence="3 4">CBS 120377</strain>
    </source>
</reference>
<feature type="compositionally biased region" description="Basic residues" evidence="1">
    <location>
        <begin position="649"/>
        <end position="659"/>
    </location>
</feature>
<accession>A0A194XNF8</accession>
<proteinExistence type="predicted"/>
<evidence type="ECO:0000256" key="1">
    <source>
        <dbReference type="SAM" id="MobiDB-lite"/>
    </source>
</evidence>
<dbReference type="InParanoid" id="A0A194XNF8"/>
<evidence type="ECO:0000259" key="2">
    <source>
        <dbReference type="Pfam" id="PF26118"/>
    </source>
</evidence>
<sequence length="709" mass="79756">MSFGTSPADVDTVVAFCRALYRKCRDAGGDYDEISHEVRGLHTVLKHLKYEVEAPDSPVNDERSIWARQLAPIVGDCDSTLHELDDLVQEYTRLSTSPSASRGDIDRRGSNLDTLGLIRVKLLSHKSNLTKFLDNIQLPQTGEEPADLDNHDGHLDAILDKVDVIAARIQSQNGRTSTKNDDGREVWEQFRRELIAEGFSSEVLEHHKDVLRAYIREIDQQGLLDEVPSTSQPVAAPSIGAERWLDSIKAVRLNDKPPTFSSLDLTIEDASAKAMVMREENMKFPQSMKFDLQQPESRRNGELELKQFASSSGHERTRGSSHRLPTQVPRLITSNENDEKDVQFFNTDGSSDEDSSNDSRRRRKNFQLSEVIKTTELIAYSQALQLHPHSPSSFRSTQDYFDEDINARSLPYQPKKQIEYGTSPVQPGAIPIPQPNPRTSNSSFGTSPRPFRLAPDEHGNEIPANAKWTKINRRLVSPEVLDQDHRRYEARPEFVAVLGVLSRAEIESLAERSRILRDARHRRSLPTQAPPPPHPPRPMPVPGTIPAQHSSSRHRSGRDTPSSSSDSESSDSDHLRRRKDKSRRGYAGSNIGAPVSGYPNPYGQPLPSPVRSPGGRDSWKDSRGDYSGSKDHDRDRDRDRDTSRDKHRDGSRHRRHRDHAKSSDRRDRDRADREKYQKSSRWKENLTAAGIGGAAVSLLNVLTEAAGEL</sequence>
<feature type="compositionally biased region" description="Basic and acidic residues" evidence="1">
    <location>
        <begin position="660"/>
        <end position="681"/>
    </location>
</feature>
<feature type="region of interest" description="Disordered" evidence="1">
    <location>
        <begin position="308"/>
        <end position="362"/>
    </location>
</feature>
<dbReference type="Proteomes" id="UP000070700">
    <property type="component" value="Unassembled WGS sequence"/>
</dbReference>
<feature type="region of interest" description="Disordered" evidence="1">
    <location>
        <begin position="517"/>
        <end position="681"/>
    </location>
</feature>
<dbReference type="OrthoDB" id="7464126at2759"/>
<dbReference type="PANTHER" id="PTHR42081">
    <property type="entry name" value="ZINC FINGER PROTEIN DHHC DOMAIN CONTAINING PROTEIN"/>
    <property type="match status" value="1"/>
</dbReference>
<dbReference type="PANTHER" id="PTHR42081:SF2">
    <property type="entry name" value="NIPPED-B-LIKE PROTEIN B"/>
    <property type="match status" value="1"/>
</dbReference>
<evidence type="ECO:0000313" key="3">
    <source>
        <dbReference type="EMBL" id="KUJ21686.1"/>
    </source>
</evidence>
<evidence type="ECO:0000313" key="4">
    <source>
        <dbReference type="Proteomes" id="UP000070700"/>
    </source>
</evidence>
<dbReference type="GeneID" id="28820210"/>
<name>A0A194XNF8_MOLSC</name>
<dbReference type="AlphaFoldDB" id="A0A194XNF8"/>
<dbReference type="Pfam" id="PF26118">
    <property type="entry name" value="DUF8035"/>
    <property type="match status" value="1"/>
</dbReference>
<dbReference type="InterPro" id="IPR058348">
    <property type="entry name" value="DUF8035"/>
</dbReference>
<dbReference type="STRING" id="149040.A0A194XNF8"/>
<keyword evidence="4" id="KW-1185">Reference proteome</keyword>
<feature type="compositionally biased region" description="Basic and acidic residues" evidence="1">
    <location>
        <begin position="617"/>
        <end position="648"/>
    </location>
</feature>
<feature type="domain" description="DUF8035" evidence="2">
    <location>
        <begin position="466"/>
        <end position="518"/>
    </location>
</feature>
<dbReference type="RefSeq" id="XP_018076041.1">
    <property type="nucleotide sequence ID" value="XM_018210484.1"/>
</dbReference>
<organism evidence="3 4">
    <name type="scientific">Mollisia scopiformis</name>
    <name type="common">Conifer needle endophyte fungus</name>
    <name type="synonym">Phialocephala scopiformis</name>
    <dbReference type="NCBI Taxonomy" id="149040"/>
    <lineage>
        <taxon>Eukaryota</taxon>
        <taxon>Fungi</taxon>
        <taxon>Dikarya</taxon>
        <taxon>Ascomycota</taxon>
        <taxon>Pezizomycotina</taxon>
        <taxon>Leotiomycetes</taxon>
        <taxon>Helotiales</taxon>
        <taxon>Mollisiaceae</taxon>
        <taxon>Mollisia</taxon>
    </lineage>
</organism>
<dbReference type="KEGG" id="psco:LY89DRAFT_608105"/>
<protein>
    <recommendedName>
        <fullName evidence="2">DUF8035 domain-containing protein</fullName>
    </recommendedName>
</protein>
<gene>
    <name evidence="3" type="ORF">LY89DRAFT_608105</name>
</gene>